<dbReference type="EMBL" id="BMNL01000002">
    <property type="protein sequence ID" value="GGP20860.1"/>
    <property type="molecule type" value="Genomic_DNA"/>
</dbReference>
<evidence type="ECO:0000313" key="2">
    <source>
        <dbReference type="Proteomes" id="UP000610960"/>
    </source>
</evidence>
<reference evidence="1" key="2">
    <citation type="submission" date="2020-09" db="EMBL/GenBank/DDBJ databases">
        <authorList>
            <person name="Sun Q."/>
            <person name="Ohkuma M."/>
        </authorList>
    </citation>
    <scope>NUCLEOTIDE SEQUENCE</scope>
    <source>
        <strain evidence="1">JCM 10088</strain>
    </source>
</reference>
<gene>
    <name evidence="1" type="ORF">GCM10007981_10640</name>
</gene>
<dbReference type="AlphaFoldDB" id="A0A830GVD1"/>
<reference evidence="1" key="1">
    <citation type="journal article" date="2014" name="Int. J. Syst. Evol. Microbiol.">
        <title>Complete genome sequence of Corynebacterium casei LMG S-19264T (=DSM 44701T), isolated from a smear-ripened cheese.</title>
        <authorList>
            <consortium name="US DOE Joint Genome Institute (JGI-PGF)"/>
            <person name="Walter F."/>
            <person name="Albersmeier A."/>
            <person name="Kalinowski J."/>
            <person name="Ruckert C."/>
        </authorList>
    </citation>
    <scope>NUCLEOTIDE SEQUENCE</scope>
    <source>
        <strain evidence="1">JCM 10088</strain>
    </source>
</reference>
<evidence type="ECO:0000313" key="1">
    <source>
        <dbReference type="EMBL" id="GGP20860.1"/>
    </source>
</evidence>
<keyword evidence="2" id="KW-1185">Reference proteome</keyword>
<organism evidence="1 2">
    <name type="scientific">Thermocladium modestius</name>
    <dbReference type="NCBI Taxonomy" id="62609"/>
    <lineage>
        <taxon>Archaea</taxon>
        <taxon>Thermoproteota</taxon>
        <taxon>Thermoprotei</taxon>
        <taxon>Thermoproteales</taxon>
        <taxon>Thermoproteaceae</taxon>
        <taxon>Thermocladium</taxon>
    </lineage>
</organism>
<dbReference type="Proteomes" id="UP000610960">
    <property type="component" value="Unassembled WGS sequence"/>
</dbReference>
<comment type="caution">
    <text evidence="1">The sequence shown here is derived from an EMBL/GenBank/DDBJ whole genome shotgun (WGS) entry which is preliminary data.</text>
</comment>
<protein>
    <submittedName>
        <fullName evidence="1">Uncharacterized protein</fullName>
    </submittedName>
</protein>
<proteinExistence type="predicted"/>
<name>A0A830GVD1_9CREN</name>
<accession>A0A830GVD1</accession>
<sequence>MVPLILAALVILTAIATIHALRDGSAGPRSSISLSQPQPRLSLPAYVVGPPSLVEDIKSSLPGAEPIPLNSIGSIPAGSVVVIDWGYLMRELGNNASEAARYLAPLLEREVFVEVRVNSSQALPVEVELAYLWAKARGAPAAIPMDLHGAGGGYVVAAPVGSRVLMIAETGGEGVMERLGLWSSIIDRASVDSVGGLQLEPAIAQLQSSGGNDVCYDIGTSTGFSGVENGYLYWTGPGFGSDGNGTFTVDYCIEMANYIRGTINGIPYVPAWIYNFVEYRPSSTLINNSGYIMTGGSYQDSYASYECYVNPNYQAPDGYCRLARVDMGFMPAPYGWWPSYSLGSSSTTTSYGLNFAVGFSGSGASGSFGGSITESTTVSIPQVAISVYAPETTGGPLGGAANFTWIFKPNENVGAGQQVNAYMSSSDEPLAVPEGNSTIQEIDIPTGSWMRIYTGQSYYGDAFGGCLYNDYEFWGSRIEWVVLWPNPPYWAGFYQLINQISAAPLKGIQYYDSGTIFMNSTSTIDYCVANAGP</sequence>